<feature type="compositionally biased region" description="Low complexity" evidence="1">
    <location>
        <begin position="53"/>
        <end position="62"/>
    </location>
</feature>
<dbReference type="CDD" id="cd05379">
    <property type="entry name" value="CAP_bacterial"/>
    <property type="match status" value="1"/>
</dbReference>
<name>A0A4P2QV31_SORCE</name>
<evidence type="ECO:0000256" key="2">
    <source>
        <dbReference type="SAM" id="SignalP"/>
    </source>
</evidence>
<dbReference type="SUPFAM" id="SSF55797">
    <property type="entry name" value="PR-1-like"/>
    <property type="match status" value="1"/>
</dbReference>
<gene>
    <name evidence="4" type="ORF">SOCE836_055930</name>
</gene>
<evidence type="ECO:0000259" key="3">
    <source>
        <dbReference type="Pfam" id="PF00188"/>
    </source>
</evidence>
<evidence type="ECO:0000313" key="4">
    <source>
        <dbReference type="EMBL" id="AUX33433.1"/>
    </source>
</evidence>
<feature type="signal peptide" evidence="2">
    <location>
        <begin position="1"/>
        <end position="23"/>
    </location>
</feature>
<evidence type="ECO:0000313" key="5">
    <source>
        <dbReference type="Proteomes" id="UP000295497"/>
    </source>
</evidence>
<organism evidence="4 5">
    <name type="scientific">Sorangium cellulosum</name>
    <name type="common">Polyangium cellulosum</name>
    <dbReference type="NCBI Taxonomy" id="56"/>
    <lineage>
        <taxon>Bacteria</taxon>
        <taxon>Pseudomonadati</taxon>
        <taxon>Myxococcota</taxon>
        <taxon>Polyangia</taxon>
        <taxon>Polyangiales</taxon>
        <taxon>Polyangiaceae</taxon>
        <taxon>Sorangium</taxon>
    </lineage>
</organism>
<evidence type="ECO:0000256" key="1">
    <source>
        <dbReference type="SAM" id="MobiDB-lite"/>
    </source>
</evidence>
<proteinExistence type="predicted"/>
<dbReference type="RefSeq" id="WP_129581601.1">
    <property type="nucleotide sequence ID" value="NZ_CP012672.1"/>
</dbReference>
<reference evidence="4 5" key="1">
    <citation type="submission" date="2015-09" db="EMBL/GenBank/DDBJ databases">
        <title>Sorangium comparison.</title>
        <authorList>
            <person name="Zaburannyi N."/>
            <person name="Bunk B."/>
            <person name="Overmann J."/>
            <person name="Mueller R."/>
        </authorList>
    </citation>
    <scope>NUCLEOTIDE SEQUENCE [LARGE SCALE GENOMIC DNA]</scope>
    <source>
        <strain evidence="4 5">So ce836</strain>
    </source>
</reference>
<feature type="region of interest" description="Disordered" evidence="1">
    <location>
        <begin position="47"/>
        <end position="81"/>
    </location>
</feature>
<protein>
    <recommendedName>
        <fullName evidence="3">SCP domain-containing protein</fullName>
    </recommendedName>
</protein>
<dbReference type="PANTHER" id="PTHR31157:SF1">
    <property type="entry name" value="SCP DOMAIN-CONTAINING PROTEIN"/>
    <property type="match status" value="1"/>
</dbReference>
<dbReference type="InterPro" id="IPR014044">
    <property type="entry name" value="CAP_dom"/>
</dbReference>
<feature type="chain" id="PRO_5020959881" description="SCP domain-containing protein" evidence="2">
    <location>
        <begin position="24"/>
        <end position="358"/>
    </location>
</feature>
<accession>A0A4P2QV31</accession>
<sequence>MCGRRERWRGAPWLGLIAAGAHALGCGASAGSAPAEGPPWDLTAEAAAEEGARPSGGEAAGAEPGGGGPAQAASAPPAPGKLMTRAEAGRYVLELVNRDRKAHKLPPVRWDETAARAGRRHAEDMVRVGFTGHWGSDGAVPEERYTAAGGEGFVMENAGCFADAIPRELDPDPRFSAESLERVHHAFMNEKPPADGHRRNVLTASHTSLGVGLAKAKGLDIACMAQEFVDDYGTYQPLPKRAKVGEVIRVAGEIDAPAKIAGVGISRVEAGKPIPPEKLLKMGGYAIPPPYATFFPKGFKTPIPLQVNGNRFDIQVPLDDRKRPGLYGVSVWATFPPSNELKMVSLRTIDVGGKGGAR</sequence>
<dbReference type="Proteomes" id="UP000295497">
    <property type="component" value="Chromosome"/>
</dbReference>
<feature type="domain" description="SCP" evidence="3">
    <location>
        <begin position="93"/>
        <end position="218"/>
    </location>
</feature>
<dbReference type="InterPro" id="IPR035940">
    <property type="entry name" value="CAP_sf"/>
</dbReference>
<keyword evidence="2" id="KW-0732">Signal</keyword>
<dbReference type="Pfam" id="PF00188">
    <property type="entry name" value="CAP"/>
    <property type="match status" value="1"/>
</dbReference>
<dbReference type="AlphaFoldDB" id="A0A4P2QV31"/>
<dbReference type="Gene3D" id="3.40.33.10">
    <property type="entry name" value="CAP"/>
    <property type="match status" value="1"/>
</dbReference>
<dbReference type="PANTHER" id="PTHR31157">
    <property type="entry name" value="SCP DOMAIN-CONTAINING PROTEIN"/>
    <property type="match status" value="1"/>
</dbReference>
<dbReference type="EMBL" id="CP012672">
    <property type="protein sequence ID" value="AUX33433.1"/>
    <property type="molecule type" value="Genomic_DNA"/>
</dbReference>